<name>A0ABY9KXT0_9BACI</name>
<reference evidence="1" key="1">
    <citation type="submission" date="2023-06" db="EMBL/GenBank/DDBJ databases">
        <title>A Treasure from Seagulls: Isolation and Description of Aciduricobacillus qingdaonensis gen. nov., sp. nov., a Rare Obligately Uric Acid-utilizing Member in the Family Bacillaceae.</title>
        <authorList>
            <person name="Liu W."/>
            <person name="Wang B."/>
        </authorList>
    </citation>
    <scope>NUCLEOTIDE SEQUENCE</scope>
    <source>
        <strain evidence="1">44XB</strain>
    </source>
</reference>
<dbReference type="RefSeq" id="WP_348027596.1">
    <property type="nucleotide sequence ID" value="NZ_CP129113.1"/>
</dbReference>
<evidence type="ECO:0000313" key="2">
    <source>
        <dbReference type="Proteomes" id="UP001180087"/>
    </source>
</evidence>
<keyword evidence="2" id="KW-1185">Reference proteome</keyword>
<sequence>MEQSNEQVELLRRKIAKLEVKLEPFWGVDTEELPIEQRVEQLKLIKQIEALHTKLLQLPEDTSDALAIKNGRIITGADDLHDQLELD</sequence>
<dbReference type="EMBL" id="CP129113">
    <property type="protein sequence ID" value="WLV24502.1"/>
    <property type="molecule type" value="Genomic_DNA"/>
</dbReference>
<gene>
    <name evidence="1" type="ORF">QR721_12790</name>
</gene>
<accession>A0ABY9KXT0</accession>
<protein>
    <submittedName>
        <fullName evidence="1">Uncharacterized protein</fullName>
    </submittedName>
</protein>
<proteinExistence type="predicted"/>
<organism evidence="1 2">
    <name type="scientific">Aciduricibacillus chroicocephali</name>
    <dbReference type="NCBI Taxonomy" id="3054939"/>
    <lineage>
        <taxon>Bacteria</taxon>
        <taxon>Bacillati</taxon>
        <taxon>Bacillota</taxon>
        <taxon>Bacilli</taxon>
        <taxon>Bacillales</taxon>
        <taxon>Bacillaceae</taxon>
        <taxon>Aciduricibacillus</taxon>
    </lineage>
</organism>
<evidence type="ECO:0000313" key="1">
    <source>
        <dbReference type="EMBL" id="WLV24502.1"/>
    </source>
</evidence>
<dbReference type="Proteomes" id="UP001180087">
    <property type="component" value="Chromosome"/>
</dbReference>